<proteinExistence type="predicted"/>
<keyword evidence="3" id="KW-1185">Reference proteome</keyword>
<gene>
    <name evidence="2" type="ORF">M569_08161</name>
</gene>
<reference evidence="2 3" key="1">
    <citation type="journal article" date="2013" name="BMC Genomics">
        <title>The miniature genome of a carnivorous plant Genlisea aurea contains a low number of genes and short non-coding sequences.</title>
        <authorList>
            <person name="Leushkin E.V."/>
            <person name="Sutormin R.A."/>
            <person name="Nabieva E.R."/>
            <person name="Penin A.A."/>
            <person name="Kondrashov A.S."/>
            <person name="Logacheva M.D."/>
        </authorList>
    </citation>
    <scope>NUCLEOTIDE SEQUENCE [LARGE SCALE GENOMIC DNA]</scope>
</reference>
<name>S8CHY1_9LAMI</name>
<dbReference type="EMBL" id="AUSU01003583">
    <property type="protein sequence ID" value="EPS66614.1"/>
    <property type="molecule type" value="Genomic_DNA"/>
</dbReference>
<protein>
    <recommendedName>
        <fullName evidence="1">Helicase Sen1 N-terminal domain-containing protein</fullName>
    </recommendedName>
</protein>
<feature type="non-terminal residue" evidence="2">
    <location>
        <position position="1"/>
    </location>
</feature>
<comment type="caution">
    <text evidence="2">The sequence shown here is derived from an EMBL/GenBank/DDBJ whole genome shotgun (WGS) entry which is preliminary data.</text>
</comment>
<dbReference type="Proteomes" id="UP000015453">
    <property type="component" value="Unassembled WGS sequence"/>
</dbReference>
<dbReference type="OrthoDB" id="6513042at2759"/>
<evidence type="ECO:0000313" key="3">
    <source>
        <dbReference type="Proteomes" id="UP000015453"/>
    </source>
</evidence>
<dbReference type="InterPro" id="IPR024481">
    <property type="entry name" value="Helicase_Sen1_N"/>
</dbReference>
<organism evidence="2 3">
    <name type="scientific">Genlisea aurea</name>
    <dbReference type="NCBI Taxonomy" id="192259"/>
    <lineage>
        <taxon>Eukaryota</taxon>
        <taxon>Viridiplantae</taxon>
        <taxon>Streptophyta</taxon>
        <taxon>Embryophyta</taxon>
        <taxon>Tracheophyta</taxon>
        <taxon>Spermatophyta</taxon>
        <taxon>Magnoliopsida</taxon>
        <taxon>eudicotyledons</taxon>
        <taxon>Gunneridae</taxon>
        <taxon>Pentapetalae</taxon>
        <taxon>asterids</taxon>
        <taxon>lamiids</taxon>
        <taxon>Lamiales</taxon>
        <taxon>Lentibulariaceae</taxon>
        <taxon>Genlisea</taxon>
    </lineage>
</organism>
<evidence type="ECO:0000259" key="1">
    <source>
        <dbReference type="Pfam" id="PF12726"/>
    </source>
</evidence>
<sequence>FSDVFNFLKSLSKENHIWCGHWDVMRPLLETFYSYSEENTTDSPLKQLWSRISEEMRCCTLCIHQHYQAKDIYATEYEETCVRPLLDALCVLDEQRVCRHLQDLNSRIARGDDMTHDYQQVVCVLFEVLTFPRLLDDRSLSMEFEIFIEAIDDRYELALDGNQHYPGIYALLFSNSRRVRSISLRLAGHMEKLRRASELDPLQYLLKKGICILDKDVWDSVGVISRPRTQLDRTAVWLGIKALMGLLEPQAFEEGILDCYPSFLSVVLNNITDDSNEFSHAVNCLRLLFEKLGCKLWLRTTLSPSLMRNSFLGQCFHIRNEKAHKEIFDLFEPFLQSLEALRDGEYEKERRHLLYFLLHQVPFSSNFSALMRMKARQIAHLIVLRGYRIDPPCPPYECAHMWGPSLVCSLKDASLHDSIRKFAIDLIQTIIISDASAIMSFILRGNSNPNEKDNDHGDMEDENELFSGFSIEEQDITCWNDFRLQRKIISQVDNWLCAPMLWFDVLVDMDPLTLPLPFSKAVFWALSQFSFMEPFNSTEMALSIRIWLATCASEISHILDWKVPTGSDDGGDKEDHKNSVRISKMCLPLVRTFKRFATHFIVRMEQGELKKQWTWEPDMAGSLILFLVDPNDDTRKVGKLVLEKVSGVRGLTCGLKFMCSSPAALRAILLGLRHALKLV</sequence>
<accession>S8CHY1</accession>
<evidence type="ECO:0000313" key="2">
    <source>
        <dbReference type="EMBL" id="EPS66614.1"/>
    </source>
</evidence>
<dbReference type="Pfam" id="PF12726">
    <property type="entry name" value="SEN1_N"/>
    <property type="match status" value="1"/>
</dbReference>
<feature type="domain" description="Helicase Sen1 N-terminal" evidence="1">
    <location>
        <begin position="49"/>
        <end position="358"/>
    </location>
</feature>
<dbReference type="AlphaFoldDB" id="S8CHY1"/>